<dbReference type="InterPro" id="IPR058240">
    <property type="entry name" value="rSAM_sf"/>
</dbReference>
<protein>
    <recommendedName>
        <fullName evidence="3 13">Biotin synthase</fullName>
        <ecNumber evidence="3 13">2.8.1.6</ecNumber>
    </recommendedName>
</protein>
<evidence type="ECO:0000256" key="5">
    <source>
        <dbReference type="ARBA" id="ARBA00022679"/>
    </source>
</evidence>
<dbReference type="Proteomes" id="UP000092884">
    <property type="component" value="Chromosome"/>
</dbReference>
<comment type="catalytic activity">
    <reaction evidence="12 13">
        <text>(4R,5S)-dethiobiotin + (sulfur carrier)-SH + 2 reduced [2Fe-2S]-[ferredoxin] + 2 S-adenosyl-L-methionine = (sulfur carrier)-H + biotin + 2 5'-deoxyadenosine + 2 L-methionine + 2 oxidized [2Fe-2S]-[ferredoxin]</text>
        <dbReference type="Rhea" id="RHEA:22060"/>
        <dbReference type="Rhea" id="RHEA-COMP:10000"/>
        <dbReference type="Rhea" id="RHEA-COMP:10001"/>
        <dbReference type="Rhea" id="RHEA-COMP:14737"/>
        <dbReference type="Rhea" id="RHEA-COMP:14739"/>
        <dbReference type="ChEBI" id="CHEBI:17319"/>
        <dbReference type="ChEBI" id="CHEBI:29917"/>
        <dbReference type="ChEBI" id="CHEBI:33737"/>
        <dbReference type="ChEBI" id="CHEBI:33738"/>
        <dbReference type="ChEBI" id="CHEBI:57586"/>
        <dbReference type="ChEBI" id="CHEBI:57844"/>
        <dbReference type="ChEBI" id="CHEBI:59789"/>
        <dbReference type="ChEBI" id="CHEBI:64428"/>
        <dbReference type="ChEBI" id="CHEBI:149473"/>
        <dbReference type="EC" id="2.8.1.6"/>
    </reaction>
</comment>
<evidence type="ECO:0000313" key="16">
    <source>
        <dbReference type="EMBL" id="ANV97531.1"/>
    </source>
</evidence>
<accession>A0A1B1U465</accession>
<dbReference type="InterPro" id="IPR002684">
    <property type="entry name" value="Biotin_synth/BioAB"/>
</dbReference>
<dbReference type="NCBIfam" id="TIGR00433">
    <property type="entry name" value="bioB"/>
    <property type="match status" value="1"/>
</dbReference>
<dbReference type="KEGG" id="het:BBW65_01330"/>
<dbReference type="SMART" id="SM00729">
    <property type="entry name" value="Elp3"/>
    <property type="match status" value="1"/>
</dbReference>
<evidence type="ECO:0000256" key="7">
    <source>
        <dbReference type="ARBA" id="ARBA00022714"/>
    </source>
</evidence>
<dbReference type="InterPro" id="IPR024177">
    <property type="entry name" value="Biotin_synthase"/>
</dbReference>
<comment type="function">
    <text evidence="13">Catalyzes the conversion of dethiobiotin (DTB) to biotin by the insertion of a sulfur atom into dethiobiotin via a radical-based mechanism.</text>
</comment>
<dbReference type="InterPro" id="IPR013785">
    <property type="entry name" value="Aldolase_TIM"/>
</dbReference>
<dbReference type="CDD" id="cd01335">
    <property type="entry name" value="Radical_SAM"/>
    <property type="match status" value="1"/>
</dbReference>
<evidence type="ECO:0000256" key="3">
    <source>
        <dbReference type="ARBA" id="ARBA00012236"/>
    </source>
</evidence>
<feature type="binding site" evidence="13 14">
    <location>
        <position position="21"/>
    </location>
    <ligand>
        <name>[4Fe-4S] cluster</name>
        <dbReference type="ChEBI" id="CHEBI:49883"/>
        <note>4Fe-4S-S-AdoMet</note>
    </ligand>
</feature>
<dbReference type="STRING" id="222136.BBW65_01330"/>
<dbReference type="HAMAP" id="MF_01694">
    <property type="entry name" value="BioB"/>
    <property type="match status" value="1"/>
</dbReference>
<dbReference type="InterPro" id="IPR007197">
    <property type="entry name" value="rSAM"/>
</dbReference>
<evidence type="ECO:0000259" key="15">
    <source>
        <dbReference type="PROSITE" id="PS51918"/>
    </source>
</evidence>
<dbReference type="GO" id="GO:0005506">
    <property type="term" value="F:iron ion binding"/>
    <property type="evidence" value="ECO:0007669"/>
    <property type="project" value="UniProtKB-UniRule"/>
</dbReference>
<dbReference type="PANTHER" id="PTHR22976:SF2">
    <property type="entry name" value="BIOTIN SYNTHASE, MITOCHONDRIAL"/>
    <property type="match status" value="1"/>
</dbReference>
<keyword evidence="11 13" id="KW-0411">Iron-sulfur</keyword>
<sequence length="296" mass="32729">MKEIFLCSISNVSSGNCSEDCAYCTQSSKYDTGVQKYKYKPVENVIQEAKELKKYGMVGFCLVTSGRGLDHKKCEYIASLANAIKQEIQDIHLIACCGRADLDSLKYLKANGIDSYNHNLESAKSFFTHICTTHTWEERFETCENALRADLGLCSGGIFGLGETLFHRIELLKALRSLSPHSVPINFFIPNPALPIKEGVMCVDEALECIALAREYLPNARLMIAGGREKVFGDQQKSMFDAGIDAIVLGNYLTTQGDNPQKDLKMLGDYGYGVIEAKKGISMLEGYGLKPAKECK</sequence>
<evidence type="ECO:0000256" key="14">
    <source>
        <dbReference type="PIRSR" id="PIRSR001619-1"/>
    </source>
</evidence>
<dbReference type="GO" id="GO:0051537">
    <property type="term" value="F:2 iron, 2 sulfur cluster binding"/>
    <property type="evidence" value="ECO:0007669"/>
    <property type="project" value="UniProtKB-KW"/>
</dbReference>
<evidence type="ECO:0000256" key="2">
    <source>
        <dbReference type="ARBA" id="ARBA00010765"/>
    </source>
</evidence>
<evidence type="ECO:0000256" key="9">
    <source>
        <dbReference type="ARBA" id="ARBA00022756"/>
    </source>
</evidence>
<dbReference type="PIRSF" id="PIRSF001619">
    <property type="entry name" value="Biotin_synth"/>
    <property type="match status" value="1"/>
</dbReference>
<dbReference type="RefSeq" id="WP_066338676.1">
    <property type="nucleotide sequence ID" value="NZ_CP016503.1"/>
</dbReference>
<evidence type="ECO:0000256" key="10">
    <source>
        <dbReference type="ARBA" id="ARBA00023004"/>
    </source>
</evidence>
<keyword evidence="6 13" id="KW-0949">S-adenosyl-L-methionine</keyword>
<dbReference type="InterPro" id="IPR006638">
    <property type="entry name" value="Elp3/MiaA/NifB-like_rSAM"/>
</dbReference>
<proteinExistence type="inferred from homology"/>
<dbReference type="SFLD" id="SFLDG01278">
    <property type="entry name" value="biotin_synthase_like"/>
    <property type="match status" value="1"/>
</dbReference>
<dbReference type="EC" id="2.8.1.6" evidence="3 13"/>
<comment type="subunit">
    <text evidence="13">Homodimer.</text>
</comment>
<keyword evidence="10 13" id="KW-0408">Iron</keyword>
<evidence type="ECO:0000256" key="6">
    <source>
        <dbReference type="ARBA" id="ARBA00022691"/>
    </source>
</evidence>
<dbReference type="SMART" id="SM00876">
    <property type="entry name" value="BATS"/>
    <property type="match status" value="1"/>
</dbReference>
<keyword evidence="9 13" id="KW-0093">Biotin biosynthesis</keyword>
<dbReference type="AlphaFoldDB" id="A0A1B1U465"/>
<dbReference type="Pfam" id="PF06968">
    <property type="entry name" value="BATS"/>
    <property type="match status" value="1"/>
</dbReference>
<evidence type="ECO:0000256" key="13">
    <source>
        <dbReference type="HAMAP-Rule" id="MF_01694"/>
    </source>
</evidence>
<evidence type="ECO:0000313" key="17">
    <source>
        <dbReference type="Proteomes" id="UP000092884"/>
    </source>
</evidence>
<keyword evidence="17" id="KW-1185">Reference proteome</keyword>
<dbReference type="PROSITE" id="PS51918">
    <property type="entry name" value="RADICAL_SAM"/>
    <property type="match status" value="1"/>
</dbReference>
<dbReference type="EMBL" id="CP016503">
    <property type="protein sequence ID" value="ANV97531.1"/>
    <property type="molecule type" value="Genomic_DNA"/>
</dbReference>
<dbReference type="PANTHER" id="PTHR22976">
    <property type="entry name" value="BIOTIN SYNTHASE"/>
    <property type="match status" value="1"/>
</dbReference>
<feature type="binding site" evidence="13 14">
    <location>
        <position position="17"/>
    </location>
    <ligand>
        <name>[4Fe-4S] cluster</name>
        <dbReference type="ChEBI" id="CHEBI:49883"/>
        <note>4Fe-4S-S-AdoMet</note>
    </ligand>
</feature>
<evidence type="ECO:0000256" key="11">
    <source>
        <dbReference type="ARBA" id="ARBA00023014"/>
    </source>
</evidence>
<keyword evidence="4 13" id="KW-0004">4Fe-4S</keyword>
<evidence type="ECO:0000256" key="4">
    <source>
        <dbReference type="ARBA" id="ARBA00022485"/>
    </source>
</evidence>
<evidence type="ECO:0000256" key="8">
    <source>
        <dbReference type="ARBA" id="ARBA00022723"/>
    </source>
</evidence>
<evidence type="ECO:0000256" key="1">
    <source>
        <dbReference type="ARBA" id="ARBA00004942"/>
    </source>
</evidence>
<dbReference type="InterPro" id="IPR010722">
    <property type="entry name" value="BATS_dom"/>
</dbReference>
<comment type="similarity">
    <text evidence="2 13">Belongs to the radical SAM superfamily. Biotin synthase family.</text>
</comment>
<dbReference type="SUPFAM" id="SSF102114">
    <property type="entry name" value="Radical SAM enzymes"/>
    <property type="match status" value="1"/>
</dbReference>
<dbReference type="GO" id="GO:0009102">
    <property type="term" value="P:biotin biosynthetic process"/>
    <property type="evidence" value="ECO:0007669"/>
    <property type="project" value="UniProtKB-UniRule"/>
</dbReference>
<dbReference type="Gene3D" id="3.20.20.70">
    <property type="entry name" value="Aldolase class I"/>
    <property type="match status" value="1"/>
</dbReference>
<comment type="pathway">
    <text evidence="1 13">Cofactor biosynthesis; biotin biosynthesis; biotin from 7,8-diaminononanoate: step 2/2.</text>
</comment>
<dbReference type="SFLD" id="SFLDG01060">
    <property type="entry name" value="BATS_domain_containing"/>
    <property type="match status" value="1"/>
</dbReference>
<reference evidence="17" key="1">
    <citation type="submission" date="2016-07" db="EMBL/GenBank/DDBJ databases">
        <authorList>
            <person name="Florea S."/>
            <person name="Webb J.S."/>
            <person name="Jaromczyk J."/>
            <person name="Schardl C.L."/>
        </authorList>
    </citation>
    <scope>NUCLEOTIDE SEQUENCE [LARGE SCALE GENOMIC DNA]</scope>
    <source>
        <strain evidence="17">MIT 01-6242</strain>
    </source>
</reference>
<feature type="binding site" evidence="13 14">
    <location>
        <position position="24"/>
    </location>
    <ligand>
        <name>[4Fe-4S] cluster</name>
        <dbReference type="ChEBI" id="CHEBI:49883"/>
        <note>4Fe-4S-S-AdoMet</note>
    </ligand>
</feature>
<dbReference type="Pfam" id="PF04055">
    <property type="entry name" value="Radical_SAM"/>
    <property type="match status" value="1"/>
</dbReference>
<keyword evidence="8 13" id="KW-0479">Metal-binding</keyword>
<keyword evidence="5 13" id="KW-0808">Transferase</keyword>
<comment type="caution">
    <text evidence="13">Lacks conserved residue(s) required for the propagation of feature annotation.</text>
</comment>
<dbReference type="GO" id="GO:0051539">
    <property type="term" value="F:4 iron, 4 sulfur cluster binding"/>
    <property type="evidence" value="ECO:0007669"/>
    <property type="project" value="UniProtKB-KW"/>
</dbReference>
<comment type="cofactor">
    <cofactor evidence="13">
        <name>[2Fe-2S] cluster</name>
        <dbReference type="ChEBI" id="CHEBI:190135"/>
    </cofactor>
    <text evidence="13">Binds 1 [2Fe-2S] cluster. The cluster is coordinated with 3 cysteines and 1 arginine.</text>
</comment>
<dbReference type="NCBIfam" id="NF006308">
    <property type="entry name" value="PRK08508.1"/>
    <property type="match status" value="1"/>
</dbReference>
<dbReference type="GO" id="GO:0004076">
    <property type="term" value="F:biotin synthase activity"/>
    <property type="evidence" value="ECO:0007669"/>
    <property type="project" value="UniProtKB-UniRule"/>
</dbReference>
<name>A0A1B1U465_9HELI</name>
<dbReference type="OrthoDB" id="9786826at2"/>
<organism evidence="16 17">
    <name type="scientific">Helicobacter enhydrae</name>
    <dbReference type="NCBI Taxonomy" id="222136"/>
    <lineage>
        <taxon>Bacteria</taxon>
        <taxon>Pseudomonadati</taxon>
        <taxon>Campylobacterota</taxon>
        <taxon>Epsilonproteobacteria</taxon>
        <taxon>Campylobacterales</taxon>
        <taxon>Helicobacteraceae</taxon>
        <taxon>Helicobacter</taxon>
    </lineage>
</organism>
<evidence type="ECO:0000256" key="12">
    <source>
        <dbReference type="ARBA" id="ARBA00051157"/>
    </source>
</evidence>
<feature type="binding site" evidence="13 14">
    <location>
        <position position="154"/>
    </location>
    <ligand>
        <name>[2Fe-2S] cluster</name>
        <dbReference type="ChEBI" id="CHEBI:190135"/>
    </ligand>
</feature>
<gene>
    <name evidence="13" type="primary">bioB</name>
    <name evidence="16" type="ORF">BBW65_01330</name>
</gene>
<comment type="cofactor">
    <cofactor evidence="14">
        <name>[2Fe-2S] cluster</name>
        <dbReference type="ChEBI" id="CHEBI:190135"/>
    </cofactor>
    <text evidence="14">Binds 1 [2Fe-2S] cluster. The cluster is coordinated with 3 cysteines and 1 arginine.</text>
</comment>
<comment type="cofactor">
    <cofactor evidence="13 14">
        <name>[4Fe-4S] cluster</name>
        <dbReference type="ChEBI" id="CHEBI:49883"/>
    </cofactor>
    <text evidence="13 14">Binds 1 [4Fe-4S] cluster. The cluster is coordinated with 3 cysteines and an exchangeable S-adenosyl-L-methionine.</text>
</comment>
<feature type="binding site" evidence="13 14">
    <location>
        <position position="61"/>
    </location>
    <ligand>
        <name>[2Fe-2S] cluster</name>
        <dbReference type="ChEBI" id="CHEBI:190135"/>
    </ligand>
</feature>
<keyword evidence="7 13" id="KW-0001">2Fe-2S</keyword>
<feature type="domain" description="Radical SAM core" evidence="15">
    <location>
        <begin position="1"/>
        <end position="228"/>
    </location>
</feature>
<dbReference type="UniPathway" id="UPA00078">
    <property type="reaction ID" value="UER00162"/>
</dbReference>
<dbReference type="SFLD" id="SFLDS00029">
    <property type="entry name" value="Radical_SAM"/>
    <property type="match status" value="1"/>
</dbReference>